<feature type="region of interest" description="Disordered" evidence="1">
    <location>
        <begin position="199"/>
        <end position="265"/>
    </location>
</feature>
<name>A0ABV3HDU6_9ACTN</name>
<keyword evidence="3" id="KW-1185">Reference proteome</keyword>
<evidence type="ECO:0000313" key="2">
    <source>
        <dbReference type="EMBL" id="MEV4290707.1"/>
    </source>
</evidence>
<accession>A0ABV3HDU6</accession>
<dbReference type="EMBL" id="JBFARM010000011">
    <property type="protein sequence ID" value="MEV4290707.1"/>
    <property type="molecule type" value="Genomic_DNA"/>
</dbReference>
<protein>
    <recommendedName>
        <fullName evidence="4">Lipoprotein</fullName>
    </recommendedName>
</protein>
<gene>
    <name evidence="2" type="ORF">AB0K40_34800</name>
</gene>
<organism evidence="2 3">
    <name type="scientific">Nonomuraea bangladeshensis</name>
    <dbReference type="NCBI Taxonomy" id="404385"/>
    <lineage>
        <taxon>Bacteria</taxon>
        <taxon>Bacillati</taxon>
        <taxon>Actinomycetota</taxon>
        <taxon>Actinomycetes</taxon>
        <taxon>Streptosporangiales</taxon>
        <taxon>Streptosporangiaceae</taxon>
        <taxon>Nonomuraea</taxon>
    </lineage>
</organism>
<dbReference type="RefSeq" id="WP_364457912.1">
    <property type="nucleotide sequence ID" value="NZ_JBFARM010000011.1"/>
</dbReference>
<evidence type="ECO:0000313" key="3">
    <source>
        <dbReference type="Proteomes" id="UP001552427"/>
    </source>
</evidence>
<dbReference type="PROSITE" id="PS51257">
    <property type="entry name" value="PROKAR_LIPOPROTEIN"/>
    <property type="match status" value="1"/>
</dbReference>
<feature type="compositionally biased region" description="Basic and acidic residues" evidence="1">
    <location>
        <begin position="255"/>
        <end position="265"/>
    </location>
</feature>
<feature type="compositionally biased region" description="Low complexity" evidence="1">
    <location>
        <begin position="204"/>
        <end position="228"/>
    </location>
</feature>
<proteinExistence type="predicted"/>
<evidence type="ECO:0008006" key="4">
    <source>
        <dbReference type="Google" id="ProtNLM"/>
    </source>
</evidence>
<evidence type="ECO:0000256" key="1">
    <source>
        <dbReference type="SAM" id="MobiDB-lite"/>
    </source>
</evidence>
<sequence length="265" mass="26606">MRRTLPAAVAAFAAALALTGGCGDGGSGTGGAGEAGPGAPLRARPVITPDEELVPEEDSGDLPEATVQVGLDCEQMGQSRDFAGTAERMGRAASSGDSSPETKAIAKVCEAAAKANQGLMGEAYHDALQAEQQSSHLHHRMRRPGLRMLNHTLLVAATAEGDRATALRARAALERLGGLPPEFLRDACSVAADPATLPDCATLPPTGTRSSSSSPSSAPSSPSSNGPEPGTGGPSAPSPEEPVQPPGDGGPTQPDTDHGPAPDES</sequence>
<reference evidence="2 3" key="1">
    <citation type="submission" date="2024-06" db="EMBL/GenBank/DDBJ databases">
        <title>The Natural Products Discovery Center: Release of the First 8490 Sequenced Strains for Exploring Actinobacteria Biosynthetic Diversity.</title>
        <authorList>
            <person name="Kalkreuter E."/>
            <person name="Kautsar S.A."/>
            <person name="Yang D."/>
            <person name="Bader C.D."/>
            <person name="Teijaro C.N."/>
            <person name="Fluegel L."/>
            <person name="Davis C.M."/>
            <person name="Simpson J.R."/>
            <person name="Lauterbach L."/>
            <person name="Steele A.D."/>
            <person name="Gui C."/>
            <person name="Meng S."/>
            <person name="Li G."/>
            <person name="Viehrig K."/>
            <person name="Ye F."/>
            <person name="Su P."/>
            <person name="Kiefer A.F."/>
            <person name="Nichols A."/>
            <person name="Cepeda A.J."/>
            <person name="Yan W."/>
            <person name="Fan B."/>
            <person name="Jiang Y."/>
            <person name="Adhikari A."/>
            <person name="Zheng C.-J."/>
            <person name="Schuster L."/>
            <person name="Cowan T.M."/>
            <person name="Smanski M.J."/>
            <person name="Chevrette M.G."/>
            <person name="De Carvalho L.P.S."/>
            <person name="Shen B."/>
        </authorList>
    </citation>
    <scope>NUCLEOTIDE SEQUENCE [LARGE SCALE GENOMIC DNA]</scope>
    <source>
        <strain evidence="2 3">NPDC049574</strain>
    </source>
</reference>
<comment type="caution">
    <text evidence="2">The sequence shown here is derived from an EMBL/GenBank/DDBJ whole genome shotgun (WGS) entry which is preliminary data.</text>
</comment>
<dbReference type="Proteomes" id="UP001552427">
    <property type="component" value="Unassembled WGS sequence"/>
</dbReference>
<feature type="compositionally biased region" description="Pro residues" evidence="1">
    <location>
        <begin position="236"/>
        <end position="245"/>
    </location>
</feature>